<dbReference type="AlphaFoldDB" id="A0AAD4J4M5"/>
<proteinExistence type="predicted"/>
<dbReference type="InterPro" id="IPR007750">
    <property type="entry name" value="DUF674"/>
</dbReference>
<sequence length="484" mass="53805">MYTDHGPKLYLKVVVNKQKTKVLFAEANSDFIDVLLSFLTLPLGKLVTKLPTAVGSLNTLCSGLSNLYNSHFCVGGAKQMLVSPKSSFEDECRRLKLDITDSQPTRYFLCQDRNCPRSGSTNISLYSDIAICSCGKPLNREIRVAAGNVSDGDGVFTINPLSFLVTDDLRTAPIVTGFLQTLNNLGITDTEGAELRILSFGMLEIKELLKLSIFSATPLTDLVIKKTQMSSTAVKPEPGILLHHIEKDAANSRPRKMVLKVCLQKSTNKFLFAEATNEFVDFLFSFVTVPLGGVEFLLGGNTGLKNIDNLYKSVTDSIDNKYFRTPEMKNRLINPKLAHGYISSNHFLPLTQDTPPKLYYESQWNVSRKLNEVTYFHHHEKGGSLVYSFKSSECLGYYYVKKQTICFVTDDLTVTPSLATSISILNGKGIPLSDLKEIELQIGLEEALSILKASLTSKTPLSDVLIKPMLNKLPKLEHQPKQER</sequence>
<protein>
    <recommendedName>
        <fullName evidence="3">DUF674 family protein</fullName>
    </recommendedName>
</protein>
<comment type="caution">
    <text evidence="1">The sequence shown here is derived from an EMBL/GenBank/DDBJ whole genome shotgun (WGS) entry which is preliminary data.</text>
</comment>
<organism evidence="1 2">
    <name type="scientific">Perilla frutescens var. hirtella</name>
    <name type="common">Perilla citriodora</name>
    <name type="synonym">Perilla setoyensis</name>
    <dbReference type="NCBI Taxonomy" id="608512"/>
    <lineage>
        <taxon>Eukaryota</taxon>
        <taxon>Viridiplantae</taxon>
        <taxon>Streptophyta</taxon>
        <taxon>Embryophyta</taxon>
        <taxon>Tracheophyta</taxon>
        <taxon>Spermatophyta</taxon>
        <taxon>Magnoliopsida</taxon>
        <taxon>eudicotyledons</taxon>
        <taxon>Gunneridae</taxon>
        <taxon>Pentapetalae</taxon>
        <taxon>asterids</taxon>
        <taxon>lamiids</taxon>
        <taxon>Lamiales</taxon>
        <taxon>Lamiaceae</taxon>
        <taxon>Nepetoideae</taxon>
        <taxon>Elsholtzieae</taxon>
        <taxon>Perilla</taxon>
    </lineage>
</organism>
<keyword evidence="2" id="KW-1185">Reference proteome</keyword>
<reference evidence="1 2" key="1">
    <citation type="journal article" date="2021" name="Nat. Commun.">
        <title>Incipient diploidization of the medicinal plant Perilla within 10,000 years.</title>
        <authorList>
            <person name="Zhang Y."/>
            <person name="Shen Q."/>
            <person name="Leng L."/>
            <person name="Zhang D."/>
            <person name="Chen S."/>
            <person name="Shi Y."/>
            <person name="Ning Z."/>
            <person name="Chen S."/>
        </authorList>
    </citation>
    <scope>NUCLEOTIDE SEQUENCE [LARGE SCALE GENOMIC DNA]</scope>
    <source>
        <strain evidence="2">cv. PC099</strain>
    </source>
</reference>
<dbReference type="PANTHER" id="PTHR33103">
    <property type="entry name" value="OS01G0153900 PROTEIN"/>
    <property type="match status" value="1"/>
</dbReference>
<evidence type="ECO:0000313" key="1">
    <source>
        <dbReference type="EMBL" id="KAH6827116.1"/>
    </source>
</evidence>
<dbReference type="Proteomes" id="UP001190926">
    <property type="component" value="Unassembled WGS sequence"/>
</dbReference>
<gene>
    <name evidence="1" type="ORF">C2S53_004722</name>
</gene>
<evidence type="ECO:0008006" key="3">
    <source>
        <dbReference type="Google" id="ProtNLM"/>
    </source>
</evidence>
<name>A0AAD4J4M5_PERFH</name>
<accession>A0AAD4J4M5</accession>
<dbReference type="Pfam" id="PF05056">
    <property type="entry name" value="DUF674"/>
    <property type="match status" value="1"/>
</dbReference>
<evidence type="ECO:0000313" key="2">
    <source>
        <dbReference type="Proteomes" id="UP001190926"/>
    </source>
</evidence>
<dbReference type="EMBL" id="SDAM02000152">
    <property type="protein sequence ID" value="KAH6827116.1"/>
    <property type="molecule type" value="Genomic_DNA"/>
</dbReference>
<dbReference type="PANTHER" id="PTHR33103:SF27">
    <property type="entry name" value="OS04G0594700 PROTEIN"/>
    <property type="match status" value="1"/>
</dbReference>